<comment type="caution">
    <text evidence="1">The sequence shown here is derived from an EMBL/GenBank/DDBJ whole genome shotgun (WGS) entry which is preliminary data.</text>
</comment>
<evidence type="ECO:0000313" key="2">
    <source>
        <dbReference type="Proteomes" id="UP001148629"/>
    </source>
</evidence>
<dbReference type="EMBL" id="JANRMS010000446">
    <property type="protein sequence ID" value="KAJ3539705.1"/>
    <property type="molecule type" value="Genomic_DNA"/>
</dbReference>
<reference evidence="1" key="1">
    <citation type="submission" date="2022-08" db="EMBL/GenBank/DDBJ databases">
        <title>Genome Sequence of Fusarium decemcellulare.</title>
        <authorList>
            <person name="Buettner E."/>
        </authorList>
    </citation>
    <scope>NUCLEOTIDE SEQUENCE</scope>
    <source>
        <strain evidence="1">Babe19</strain>
    </source>
</reference>
<protein>
    <submittedName>
        <fullName evidence="1">Uncharacterized protein</fullName>
    </submittedName>
</protein>
<evidence type="ECO:0000313" key="1">
    <source>
        <dbReference type="EMBL" id="KAJ3539705.1"/>
    </source>
</evidence>
<sequence length="1113" mass="122084">MTVGMLAKETTPLTLDSLIRGLTGNKNPVLSYATTDDHFINFTGSDIERLTTIGANIYLQAFKALNNFPNNPDKSSTVVALVGTSTLEYYITFLSIQRLGFTTLLLSPRLAEQSYAHLLHVTGCHTLVAPQSHRRTFEEIAHLSDGTSLGVIPMIEDVLTLEDSATGKDGFRPLPELECHSLDQTPGVIVHSGGTTSGLPKPISAPSGAWIAAVGGSDAKNHRLHTLPTLNTLPLYHTFGLGVLFRAIRMGTRLSVLNAGRPLVASAVYKALDATGSRSLTTVPYVLKFLAEEKGGVKRLAKLDFVSVGGAAVPDDLGQLLLDACVNLKTTYGQSESGILMVPAVDKDRKWGWLEPMAHAEPYMKFEQVEGDLYHLIILPGLESKTLTDRPDGSYGTKDLFRKHPEKPRRWKFVARYDDIIVLSNGENADPVPLENALMNNPNVAMAVAFGAGQESLGVIVIPSQNVSTMSHLEFLESIKPDLELGNSRVAAFARVSLDAVLIQSPDTPLPMTGKSTLQRALFYRQFATVIEDYYAHGGAHNVNGSSRKQPLNDAEVGRIIEEVVFYHHPPLKAQSDADFFAHGMDSLQASRIRTEIIRRLSIKAEKLATNVVFNHPNLPLLTQHILDVHNGRQDSTRSDPEEIARGLIQKYTTFSAQERDCKDSMVPSPWSSVILLTGATGYLGVQILHNLVSRQEKTRVYCLVRAKDKADAESRLDQAFVNSKLTLPKTNRRRAKALAGDLGSEKLGLDPGDYEALRSSVTAIIHNAWTVNFNMTLSSFEPQLAGTRRLIDLALSSGQKHTPELVFISSIAAVAAAGSSSSSSLNPYGELSSVTIMEHRYGWGAVGSLGYGQSKWAAEEICYAASKYARLPIKVVRLGQISGDSENGIWNPSEAVPTMVMSALSVGALPRVEAESVFRVGDAQLWIPSDIAAASIVELALSKLGEEAYYDAPSPENTEVTANSDGSWTSDKVPYSIFHVAGTRPASWNTEILLWLRRHGMAFEIISQRDWVDRLAASDPDVSRNPPYKLLEYFKRQTNPDHTLQVSHPEQLPVQVRLDTTRALQCAPSLNTAPRLDEELMGKYLKYWQQESWQPLEKRLLKLGHDNDLGYA</sequence>
<accession>A0ACC1SHA8</accession>
<proteinExistence type="predicted"/>
<dbReference type="Proteomes" id="UP001148629">
    <property type="component" value="Unassembled WGS sequence"/>
</dbReference>
<gene>
    <name evidence="1" type="ORF">NM208_g5382</name>
</gene>
<keyword evidence="2" id="KW-1185">Reference proteome</keyword>
<organism evidence="1 2">
    <name type="scientific">Fusarium decemcellulare</name>
    <dbReference type="NCBI Taxonomy" id="57161"/>
    <lineage>
        <taxon>Eukaryota</taxon>
        <taxon>Fungi</taxon>
        <taxon>Dikarya</taxon>
        <taxon>Ascomycota</taxon>
        <taxon>Pezizomycotina</taxon>
        <taxon>Sordariomycetes</taxon>
        <taxon>Hypocreomycetidae</taxon>
        <taxon>Hypocreales</taxon>
        <taxon>Nectriaceae</taxon>
        <taxon>Fusarium</taxon>
        <taxon>Fusarium decemcellulare species complex</taxon>
    </lineage>
</organism>
<name>A0ACC1SHA8_9HYPO</name>